<gene>
    <name evidence="3" type="ORF">PHMEG_00032948</name>
</gene>
<keyword evidence="4" id="KW-1185">Reference proteome</keyword>
<feature type="compositionally biased region" description="Basic and acidic residues" evidence="1">
    <location>
        <begin position="41"/>
        <end position="54"/>
    </location>
</feature>
<dbReference type="CDD" id="cd00201">
    <property type="entry name" value="WW"/>
    <property type="match status" value="1"/>
</dbReference>
<dbReference type="InterPro" id="IPR001202">
    <property type="entry name" value="WW_dom"/>
</dbReference>
<name>A0A225UTX3_9STRA</name>
<dbReference type="Proteomes" id="UP000198211">
    <property type="component" value="Unassembled WGS sequence"/>
</dbReference>
<evidence type="ECO:0000313" key="4">
    <source>
        <dbReference type="Proteomes" id="UP000198211"/>
    </source>
</evidence>
<feature type="compositionally biased region" description="Basic and acidic residues" evidence="1">
    <location>
        <begin position="14"/>
        <end position="24"/>
    </location>
</feature>
<dbReference type="Gene3D" id="2.20.70.10">
    <property type="match status" value="1"/>
</dbReference>
<accession>A0A225UTX3</accession>
<dbReference type="SUPFAM" id="SSF51045">
    <property type="entry name" value="WW domain"/>
    <property type="match status" value="1"/>
</dbReference>
<evidence type="ECO:0000256" key="1">
    <source>
        <dbReference type="SAM" id="MobiDB-lite"/>
    </source>
</evidence>
<feature type="region of interest" description="Disordered" evidence="1">
    <location>
        <begin position="1"/>
        <end position="150"/>
    </location>
</feature>
<comment type="caution">
    <text evidence="3">The sequence shown here is derived from an EMBL/GenBank/DDBJ whole genome shotgun (WGS) entry which is preliminary data.</text>
</comment>
<proteinExistence type="predicted"/>
<evidence type="ECO:0000313" key="3">
    <source>
        <dbReference type="EMBL" id="OWY96715.1"/>
    </source>
</evidence>
<feature type="compositionally biased region" description="Basic and acidic residues" evidence="1">
    <location>
        <begin position="207"/>
        <end position="304"/>
    </location>
</feature>
<dbReference type="EMBL" id="NBNE01011307">
    <property type="protein sequence ID" value="OWY96715.1"/>
    <property type="molecule type" value="Genomic_DNA"/>
</dbReference>
<dbReference type="PROSITE" id="PS50020">
    <property type="entry name" value="WW_DOMAIN_2"/>
    <property type="match status" value="1"/>
</dbReference>
<organism evidence="3 4">
    <name type="scientific">Phytophthora megakarya</name>
    <dbReference type="NCBI Taxonomy" id="4795"/>
    <lineage>
        <taxon>Eukaryota</taxon>
        <taxon>Sar</taxon>
        <taxon>Stramenopiles</taxon>
        <taxon>Oomycota</taxon>
        <taxon>Peronosporomycetes</taxon>
        <taxon>Peronosporales</taxon>
        <taxon>Peronosporaceae</taxon>
        <taxon>Phytophthora</taxon>
    </lineage>
</organism>
<evidence type="ECO:0000259" key="2">
    <source>
        <dbReference type="PROSITE" id="PS50020"/>
    </source>
</evidence>
<dbReference type="InterPro" id="IPR036020">
    <property type="entry name" value="WW_dom_sf"/>
</dbReference>
<protein>
    <recommendedName>
        <fullName evidence="2">WW domain-containing protein</fullName>
    </recommendedName>
</protein>
<feature type="compositionally biased region" description="Basic residues" evidence="1">
    <location>
        <begin position="1"/>
        <end position="13"/>
    </location>
</feature>
<dbReference type="PROSITE" id="PS01159">
    <property type="entry name" value="WW_DOMAIN_1"/>
    <property type="match status" value="1"/>
</dbReference>
<feature type="domain" description="WW" evidence="2">
    <location>
        <begin position="17"/>
        <end position="50"/>
    </location>
</feature>
<dbReference type="Pfam" id="PF00397">
    <property type="entry name" value="WW"/>
    <property type="match status" value="1"/>
</dbReference>
<dbReference type="AlphaFoldDB" id="A0A225UTX3"/>
<reference evidence="4" key="1">
    <citation type="submission" date="2017-03" db="EMBL/GenBank/DDBJ databases">
        <title>Phytopthora megakarya and P. palmivora, two closely related causual agents of cacao black pod achieved similar genome size and gene model numbers by different mechanisms.</title>
        <authorList>
            <person name="Ali S."/>
            <person name="Shao J."/>
            <person name="Larry D.J."/>
            <person name="Kronmiller B."/>
            <person name="Shen D."/>
            <person name="Strem M.D."/>
            <person name="Melnick R.L."/>
            <person name="Guiltinan M.J."/>
            <person name="Tyler B.M."/>
            <person name="Meinhardt L.W."/>
            <person name="Bailey B.A."/>
        </authorList>
    </citation>
    <scope>NUCLEOTIDE SEQUENCE [LARGE SCALE GENOMIC DNA]</scope>
    <source>
        <strain evidence="4">zdho120</strain>
    </source>
</reference>
<dbReference type="OrthoDB" id="187617at2759"/>
<dbReference type="SMART" id="SM00456">
    <property type="entry name" value="WW"/>
    <property type="match status" value="1"/>
</dbReference>
<feature type="region of interest" description="Disordered" evidence="1">
    <location>
        <begin position="197"/>
        <end position="304"/>
    </location>
</feature>
<sequence>MSTRKKTRKGSSSRRHDATTDEWKQFTSPDGHPYYYNAATKESRWELPGEETARVKHRRHKDTSLNEEQSLNEEEPLDEEPKKEKKKKRPESDVKVTRKPKNAMFQKLQASLEGRLNGPMMGMKGPPPMLQIRHDDQGLNEQEEPKTPSIEEQYEAETAGMSAAERLRFLRKKRQENMMAKKESVAGDDFMAEVANNMKKKGVTVKPKQEETNREKRLSWKEQEQAEEERKRLQMQEELETKEREAAKERELKAAKEREERREQERAEQVEIERKREQERKQRQERMKQKQEEQVKESTDDRGY</sequence>